<reference evidence="8 9" key="1">
    <citation type="submission" date="2019-08" db="EMBL/GenBank/DDBJ databases">
        <title>Draft genome sequences of two oriental melons (Cucumis melo L. var makuwa).</title>
        <authorList>
            <person name="Kwon S.-Y."/>
        </authorList>
    </citation>
    <scope>NUCLEOTIDE SEQUENCE [LARGE SCALE GENOMIC DNA]</scope>
    <source>
        <strain evidence="9">cv. Chang Bougi</strain>
        <strain evidence="8">cv. SW 3</strain>
        <tissue evidence="7">Leaf</tissue>
    </source>
</reference>
<protein>
    <submittedName>
        <fullName evidence="7">Serine/threonine-protein kinase ATR isoform X2</fullName>
    </submittedName>
</protein>
<dbReference type="Pfam" id="PF00454">
    <property type="entry name" value="PI3_PI4_kinase"/>
    <property type="match status" value="1"/>
</dbReference>
<dbReference type="InterPro" id="IPR011009">
    <property type="entry name" value="Kinase-like_dom_sf"/>
</dbReference>
<dbReference type="GO" id="GO:0005694">
    <property type="term" value="C:chromosome"/>
    <property type="evidence" value="ECO:0007669"/>
    <property type="project" value="TreeGrafter"/>
</dbReference>
<accession>A0A5D3DJI1</accession>
<evidence type="ECO:0000313" key="9">
    <source>
        <dbReference type="Proteomes" id="UP000321947"/>
    </source>
</evidence>
<comment type="caution">
    <text evidence="7">The sequence shown here is derived from an EMBL/GenBank/DDBJ whole genome shotgun (WGS) entry which is preliminary data.</text>
</comment>
<dbReference type="InterPro" id="IPR000403">
    <property type="entry name" value="PI3/4_kinase_cat_dom"/>
</dbReference>
<evidence type="ECO:0000313" key="7">
    <source>
        <dbReference type="EMBL" id="TYK23389.1"/>
    </source>
</evidence>
<dbReference type="STRING" id="1194695.A0A5D3DJI1"/>
<name>A0A5D3DJI1_CUCMM</name>
<feature type="domain" description="PI3K/PI4K catalytic" evidence="5">
    <location>
        <begin position="1"/>
        <end position="97"/>
    </location>
</feature>
<evidence type="ECO:0000256" key="1">
    <source>
        <dbReference type="ARBA" id="ARBA00004123"/>
    </source>
</evidence>
<dbReference type="GO" id="GO:0006281">
    <property type="term" value="P:DNA repair"/>
    <property type="evidence" value="ECO:0007669"/>
    <property type="project" value="TreeGrafter"/>
</dbReference>
<keyword evidence="4" id="KW-0539">Nucleus</keyword>
<dbReference type="SUPFAM" id="SSF56112">
    <property type="entry name" value="Protein kinase-like (PK-like)"/>
    <property type="match status" value="1"/>
</dbReference>
<sequence>MLPFYRQNMIDGLGITGYEGIFLRVCEITLSVLRSHRDTLMSILETFIHDPLVEWTKSHKSSGVEVQNPHAQLAISNIEARLRGVVVGVGAAPSLPLAVEDKMRNPKKFRGSFPFTKIKGRLFQHSSPVALASSAINLKKFLGGQILRKVFVLSLHGQHSPLQFSVFVGTLELSCGSQNLYLRLFSPNLDRASQGDAGVTIATFQTQDGRLCGPCSNSVNKSAVYHPKVTDKLVDKLILKFLSSAKLLTHDDEAIQEKRKDLSIKSKAKRD</sequence>
<dbReference type="Proteomes" id="UP000321393">
    <property type="component" value="Unassembled WGS sequence"/>
</dbReference>
<dbReference type="PANTHER" id="PTHR11139:SF69">
    <property type="entry name" value="SERINE_THREONINE-PROTEIN KINASE ATR"/>
    <property type="match status" value="1"/>
</dbReference>
<keyword evidence="3" id="KW-0227">DNA damage</keyword>
<evidence type="ECO:0000256" key="2">
    <source>
        <dbReference type="ARBA" id="ARBA00022527"/>
    </source>
</evidence>
<gene>
    <name evidence="7" type="ORF">E5676_scaffold142G004550</name>
    <name evidence="6" type="ORF">E6C27_scaffold460G00180</name>
</gene>
<dbReference type="GO" id="GO:0005634">
    <property type="term" value="C:nucleus"/>
    <property type="evidence" value="ECO:0007669"/>
    <property type="project" value="UniProtKB-SubCell"/>
</dbReference>
<comment type="subcellular location">
    <subcellularLocation>
        <location evidence="1">Nucleus</location>
    </subcellularLocation>
</comment>
<dbReference type="InterPro" id="IPR036940">
    <property type="entry name" value="PI3/4_kinase_cat_sf"/>
</dbReference>
<dbReference type="PROSITE" id="PS50290">
    <property type="entry name" value="PI3_4_KINASE_3"/>
    <property type="match status" value="1"/>
</dbReference>
<keyword evidence="7" id="KW-0418">Kinase</keyword>
<dbReference type="InterPro" id="IPR050517">
    <property type="entry name" value="DDR_Repair_Kinase"/>
</dbReference>
<organism evidence="7 9">
    <name type="scientific">Cucumis melo var. makuwa</name>
    <name type="common">Oriental melon</name>
    <dbReference type="NCBI Taxonomy" id="1194695"/>
    <lineage>
        <taxon>Eukaryota</taxon>
        <taxon>Viridiplantae</taxon>
        <taxon>Streptophyta</taxon>
        <taxon>Embryophyta</taxon>
        <taxon>Tracheophyta</taxon>
        <taxon>Spermatophyta</taxon>
        <taxon>Magnoliopsida</taxon>
        <taxon>eudicotyledons</taxon>
        <taxon>Gunneridae</taxon>
        <taxon>Pentapetalae</taxon>
        <taxon>rosids</taxon>
        <taxon>fabids</taxon>
        <taxon>Cucurbitales</taxon>
        <taxon>Cucurbitaceae</taxon>
        <taxon>Benincaseae</taxon>
        <taxon>Cucumis</taxon>
    </lineage>
</organism>
<proteinExistence type="predicted"/>
<evidence type="ECO:0000313" key="8">
    <source>
        <dbReference type="Proteomes" id="UP000321393"/>
    </source>
</evidence>
<evidence type="ECO:0000256" key="4">
    <source>
        <dbReference type="ARBA" id="ARBA00023242"/>
    </source>
</evidence>
<dbReference type="EMBL" id="SSTE01017567">
    <property type="protein sequence ID" value="KAA0040317.1"/>
    <property type="molecule type" value="Genomic_DNA"/>
</dbReference>
<dbReference type="GO" id="GO:0004674">
    <property type="term" value="F:protein serine/threonine kinase activity"/>
    <property type="evidence" value="ECO:0007669"/>
    <property type="project" value="UniProtKB-KW"/>
</dbReference>
<dbReference type="Gene3D" id="1.10.1070.11">
    <property type="entry name" value="Phosphatidylinositol 3-/4-kinase, catalytic domain"/>
    <property type="match status" value="1"/>
</dbReference>
<evidence type="ECO:0000259" key="5">
    <source>
        <dbReference type="PROSITE" id="PS50290"/>
    </source>
</evidence>
<dbReference type="EMBL" id="SSTD01004586">
    <property type="protein sequence ID" value="TYK23389.1"/>
    <property type="molecule type" value="Genomic_DNA"/>
</dbReference>
<keyword evidence="7" id="KW-0808">Transferase</keyword>
<dbReference type="Proteomes" id="UP000321947">
    <property type="component" value="Unassembled WGS sequence"/>
</dbReference>
<dbReference type="PANTHER" id="PTHR11139">
    <property type="entry name" value="ATAXIA TELANGIECTASIA MUTATED ATM -RELATED"/>
    <property type="match status" value="1"/>
</dbReference>
<dbReference type="GO" id="GO:0000723">
    <property type="term" value="P:telomere maintenance"/>
    <property type="evidence" value="ECO:0007669"/>
    <property type="project" value="TreeGrafter"/>
</dbReference>
<dbReference type="OrthoDB" id="1736645at2759"/>
<keyword evidence="2" id="KW-0723">Serine/threonine-protein kinase</keyword>
<dbReference type="GO" id="GO:0000077">
    <property type="term" value="P:DNA damage checkpoint signaling"/>
    <property type="evidence" value="ECO:0007669"/>
    <property type="project" value="TreeGrafter"/>
</dbReference>
<dbReference type="AlphaFoldDB" id="A0A5D3DJI1"/>
<evidence type="ECO:0000313" key="6">
    <source>
        <dbReference type="EMBL" id="KAA0040317.1"/>
    </source>
</evidence>
<evidence type="ECO:0000256" key="3">
    <source>
        <dbReference type="ARBA" id="ARBA00022763"/>
    </source>
</evidence>